<dbReference type="EMBL" id="UZAH01036248">
    <property type="protein sequence ID" value="VDP44640.1"/>
    <property type="molecule type" value="Genomic_DNA"/>
</dbReference>
<dbReference type="Gene3D" id="3.60.10.10">
    <property type="entry name" value="Endonuclease/exonuclease/phosphatase"/>
    <property type="match status" value="1"/>
</dbReference>
<dbReference type="AlphaFoldDB" id="A0A183GNV5"/>
<keyword evidence="2" id="KW-1185">Reference proteome</keyword>
<dbReference type="WBParaSite" id="HPBE_0002437501-mRNA-1">
    <property type="protein sequence ID" value="HPBE_0002437501-mRNA-1"/>
    <property type="gene ID" value="HPBE_0002437501"/>
</dbReference>
<evidence type="ECO:0000313" key="2">
    <source>
        <dbReference type="Proteomes" id="UP000050761"/>
    </source>
</evidence>
<proteinExistence type="predicted"/>
<evidence type="ECO:0000313" key="3">
    <source>
        <dbReference type="WBParaSite" id="HPBE_0002437501-mRNA-1"/>
    </source>
</evidence>
<evidence type="ECO:0000313" key="1">
    <source>
        <dbReference type="EMBL" id="VDP44640.1"/>
    </source>
</evidence>
<accession>A0A183GNV5</accession>
<dbReference type="InterPro" id="IPR027124">
    <property type="entry name" value="Swc5/CFDP1/2"/>
</dbReference>
<reference evidence="3" key="2">
    <citation type="submission" date="2019-09" db="UniProtKB">
        <authorList>
            <consortium name="WormBaseParasite"/>
        </authorList>
    </citation>
    <scope>IDENTIFICATION</scope>
</reference>
<accession>A0A3P8DMY2</accession>
<dbReference type="SUPFAM" id="SSF56219">
    <property type="entry name" value="DNase I-like"/>
    <property type="match status" value="1"/>
</dbReference>
<dbReference type="PANTHER" id="PTHR23227">
    <property type="entry name" value="BUCENTAUR RELATED"/>
    <property type="match status" value="1"/>
</dbReference>
<gene>
    <name evidence="1" type="ORF">HPBE_LOCUS24374</name>
</gene>
<name>A0A183GNV5_HELPZ</name>
<organism evidence="2 3">
    <name type="scientific">Heligmosomoides polygyrus</name>
    <name type="common">Parasitic roundworm</name>
    <dbReference type="NCBI Taxonomy" id="6339"/>
    <lineage>
        <taxon>Eukaryota</taxon>
        <taxon>Metazoa</taxon>
        <taxon>Ecdysozoa</taxon>
        <taxon>Nematoda</taxon>
        <taxon>Chromadorea</taxon>
        <taxon>Rhabditida</taxon>
        <taxon>Rhabditina</taxon>
        <taxon>Rhabditomorpha</taxon>
        <taxon>Strongyloidea</taxon>
        <taxon>Heligmosomidae</taxon>
        <taxon>Heligmosomoides</taxon>
    </lineage>
</organism>
<dbReference type="InterPro" id="IPR036691">
    <property type="entry name" value="Endo/exonu/phosph_ase_sf"/>
</dbReference>
<dbReference type="OrthoDB" id="5862865at2759"/>
<reference evidence="1 2" key="1">
    <citation type="submission" date="2018-11" db="EMBL/GenBank/DDBJ databases">
        <authorList>
            <consortium name="Pathogen Informatics"/>
        </authorList>
    </citation>
    <scope>NUCLEOTIDE SEQUENCE [LARGE SCALE GENOMIC DNA]</scope>
</reference>
<sequence>MRTVAEEPGQKYCAAQTSDVNGRSGENVYDEGTEVVNGLMPIKYAPGGDKYTERIGFALDEKATDCVLAFPPISCRLAVLTLAGTVRTHIFSVYTPTEISPDDAKDDFYSNLQAAIDLVPKTDVILLAGDFNAHVGRNRDGWEEVLGRYGIEVNDNGVRLLTFAAANGLMIGNSIFQHKQKHQLTWRAPNGNESALLDYVLVNRRFRTSIRDVRVKREEKRKHYTYHTTELVDPRGANIPTTIPNKAGKSLRVTGGKAAIDLVPKTDVILLAGDFNAHVGRNCDGWEEVLGRYGIGEVNDNGVRLLTFCRKWTDDRE</sequence>
<dbReference type="PANTHER" id="PTHR23227:SF67">
    <property type="entry name" value="CRANIOFACIAL DEVELOPMENT PROTEIN 2-LIKE"/>
    <property type="match status" value="1"/>
</dbReference>
<protein>
    <submittedName>
        <fullName evidence="3">Endo/exonuclease/phosphatase domain-containing protein</fullName>
    </submittedName>
</protein>
<dbReference type="Proteomes" id="UP000050761">
    <property type="component" value="Unassembled WGS sequence"/>
</dbReference>